<feature type="region of interest" description="Disordered" evidence="1">
    <location>
        <begin position="99"/>
        <end position="134"/>
    </location>
</feature>
<feature type="compositionally biased region" description="Acidic residues" evidence="1">
    <location>
        <begin position="113"/>
        <end position="125"/>
    </location>
</feature>
<gene>
    <name evidence="3" type="primary">LOC118281035</name>
</gene>
<reference evidence="3" key="1">
    <citation type="submission" date="2025-08" db="UniProtKB">
        <authorList>
            <consortium name="RefSeq"/>
        </authorList>
    </citation>
    <scope>IDENTIFICATION</scope>
    <source>
        <tissue evidence="3">Whole larval tissue</tissue>
    </source>
</reference>
<evidence type="ECO:0000313" key="2">
    <source>
        <dbReference type="Proteomes" id="UP000829999"/>
    </source>
</evidence>
<keyword evidence="2" id="KW-1185">Reference proteome</keyword>
<accession>A0A9R0E0P5</accession>
<dbReference type="Proteomes" id="UP000829999">
    <property type="component" value="Chromosome 19"/>
</dbReference>
<feature type="region of interest" description="Disordered" evidence="1">
    <location>
        <begin position="374"/>
        <end position="413"/>
    </location>
</feature>
<dbReference type="OrthoDB" id="6930132at2759"/>
<feature type="compositionally biased region" description="Low complexity" evidence="1">
    <location>
        <begin position="196"/>
        <end position="205"/>
    </location>
</feature>
<dbReference type="RefSeq" id="XP_050556570.1">
    <property type="nucleotide sequence ID" value="XM_050700613.1"/>
</dbReference>
<evidence type="ECO:0000256" key="1">
    <source>
        <dbReference type="SAM" id="MobiDB-lite"/>
    </source>
</evidence>
<dbReference type="GeneID" id="118281035"/>
<protein>
    <submittedName>
        <fullName evidence="3">Uncharacterized protein LOC118281035</fullName>
    </submittedName>
</protein>
<name>A0A9R0E0P5_SPOFR</name>
<sequence>MKAIFITIFLNYELFLCKTVHKKTLNETFLTRNLHRSLIEIDSLLRGVQKEIQKERKIIKTQLDYEHAIIPEDSNVLGYDVTDLFWGETGVEGVTHEDVTSTFLPTPPTPPPTEEDYGEAYEENTEPPIPPPPPTTTMEINTNYPGYPYEPPPFNPIGYEPENTPTPRNDSFDFLLTPPIFDTTTRSPYDEVKGLPTTPTPVDIDTPPPTPIPDYSFTTIKYTFDLPSPPGPETQTRQKIRMNSYDFAVTPPDFGKLTRSLIDDFNKYFGFMFQNNKPSKLSTLARKPFNAPLKTPHPPRTTKRLSKYLMRNEQKLNLMSHVTPASEKAMHDFENRFRHVATTPVQWWTAKKSVRARVPLMPAASSLSKSQLWAQQHMKNSAPVHREGGLTPQEEPGFPPSQPDHKTAATTTETTRLTARTGVFDSFGIPQYNPLTSTSLSTAASFNDTRLIFGDIGIKKSTKAPTERRVYLKMMEELNEGYLPIFLLEIFRITSLKDEKPVKELLEEVELHVNT</sequence>
<evidence type="ECO:0000313" key="3">
    <source>
        <dbReference type="RefSeq" id="XP_050556570.1"/>
    </source>
</evidence>
<feature type="region of interest" description="Disordered" evidence="1">
    <location>
        <begin position="183"/>
        <end position="209"/>
    </location>
</feature>
<dbReference type="AlphaFoldDB" id="A0A9R0E0P5"/>
<proteinExistence type="predicted"/>
<organism evidence="2 3">
    <name type="scientific">Spodoptera frugiperda</name>
    <name type="common">Fall armyworm</name>
    <dbReference type="NCBI Taxonomy" id="7108"/>
    <lineage>
        <taxon>Eukaryota</taxon>
        <taxon>Metazoa</taxon>
        <taxon>Ecdysozoa</taxon>
        <taxon>Arthropoda</taxon>
        <taxon>Hexapoda</taxon>
        <taxon>Insecta</taxon>
        <taxon>Pterygota</taxon>
        <taxon>Neoptera</taxon>
        <taxon>Endopterygota</taxon>
        <taxon>Lepidoptera</taxon>
        <taxon>Glossata</taxon>
        <taxon>Ditrysia</taxon>
        <taxon>Noctuoidea</taxon>
        <taxon>Noctuidae</taxon>
        <taxon>Amphipyrinae</taxon>
        <taxon>Spodoptera</taxon>
    </lineage>
</organism>